<sequence length="178" mass="18602">ARDYDPQAGRWTSKDPIGFAGGDSNIYGYVFSDPVNGIDPNGLTTMTAGAGIGFAVGGPVGAAIGFGVGAALGWAGWELWGSLNEEAGDESCSKPGNVPEFDFDNPGQNPIGQDGAEWPWHGQPPQGGERGGYKNPNGPESIHPDLNHAPPVGPHWDFNDRKGPGWRINPDGTIKPKG</sequence>
<dbReference type="RefSeq" id="WP_353898163.1">
    <property type="nucleotide sequence ID" value="NZ_JBEVCJ010000113.1"/>
</dbReference>
<keyword evidence="3" id="KW-1185">Reference proteome</keyword>
<gene>
    <name evidence="2" type="ORF">ABVT43_20785</name>
</gene>
<dbReference type="InterPro" id="IPR022385">
    <property type="entry name" value="Rhs_assc_core"/>
</dbReference>
<evidence type="ECO:0000256" key="1">
    <source>
        <dbReference type="SAM" id="MobiDB-lite"/>
    </source>
</evidence>
<name>A0ABV2C067_9GAMM</name>
<comment type="caution">
    <text evidence="2">The sequence shown here is derived from an EMBL/GenBank/DDBJ whole genome shotgun (WGS) entry which is preliminary data.</text>
</comment>
<feature type="non-terminal residue" evidence="2">
    <location>
        <position position="1"/>
    </location>
</feature>
<dbReference type="NCBIfam" id="TIGR03696">
    <property type="entry name" value="Rhs_assc_core"/>
    <property type="match status" value="1"/>
</dbReference>
<dbReference type="Gene3D" id="2.180.10.10">
    <property type="entry name" value="RHS repeat-associated core"/>
    <property type="match status" value="1"/>
</dbReference>
<protein>
    <submittedName>
        <fullName evidence="2">RHS repeat-associated core domain-containing protein</fullName>
    </submittedName>
</protein>
<proteinExistence type="predicted"/>
<organism evidence="2 3">
    <name type="scientific">Aliikangiella maris</name>
    <dbReference type="NCBI Taxonomy" id="3162458"/>
    <lineage>
        <taxon>Bacteria</taxon>
        <taxon>Pseudomonadati</taxon>
        <taxon>Pseudomonadota</taxon>
        <taxon>Gammaproteobacteria</taxon>
        <taxon>Oceanospirillales</taxon>
        <taxon>Pleioneaceae</taxon>
        <taxon>Aliikangiella</taxon>
    </lineage>
</organism>
<dbReference type="EMBL" id="JBEVCJ010000113">
    <property type="protein sequence ID" value="MET1257580.1"/>
    <property type="molecule type" value="Genomic_DNA"/>
</dbReference>
<evidence type="ECO:0000313" key="2">
    <source>
        <dbReference type="EMBL" id="MET1257580.1"/>
    </source>
</evidence>
<reference evidence="2 3" key="1">
    <citation type="submission" date="2024-06" db="EMBL/GenBank/DDBJ databases">
        <authorList>
            <person name="Li F."/>
        </authorList>
    </citation>
    <scope>NUCLEOTIDE SEQUENCE [LARGE SCALE GENOMIC DNA]</scope>
    <source>
        <strain evidence="2 3">GXAS 311</strain>
    </source>
</reference>
<evidence type="ECO:0000313" key="3">
    <source>
        <dbReference type="Proteomes" id="UP001548189"/>
    </source>
</evidence>
<dbReference type="Proteomes" id="UP001548189">
    <property type="component" value="Unassembled WGS sequence"/>
</dbReference>
<accession>A0ABV2C067</accession>
<feature type="region of interest" description="Disordered" evidence="1">
    <location>
        <begin position="86"/>
        <end position="178"/>
    </location>
</feature>